<dbReference type="InterPro" id="IPR042186">
    <property type="entry name" value="FimD_plug_dom"/>
</dbReference>
<evidence type="ECO:0000256" key="3">
    <source>
        <dbReference type="ARBA" id="ARBA00022448"/>
    </source>
</evidence>
<keyword evidence="3" id="KW-0813">Transport</keyword>
<dbReference type="PANTHER" id="PTHR30451">
    <property type="entry name" value="OUTER MEMBRANE USHER PROTEIN"/>
    <property type="match status" value="1"/>
</dbReference>
<dbReference type="Gene3D" id="2.60.40.2070">
    <property type="match status" value="1"/>
</dbReference>
<dbReference type="SUPFAM" id="SSF141729">
    <property type="entry name" value="FimD N-terminal domain-like"/>
    <property type="match status" value="1"/>
</dbReference>
<dbReference type="PANTHER" id="PTHR30451:SF21">
    <property type="entry name" value="FIMBRIAL USHER DOMAIN-CONTAINING PROTEIN YDET-RELATED"/>
    <property type="match status" value="1"/>
</dbReference>
<name>A0ABU7UI43_LELAM</name>
<evidence type="ECO:0000256" key="2">
    <source>
        <dbReference type="ARBA" id="ARBA00008064"/>
    </source>
</evidence>
<comment type="caution">
    <text evidence="13">The sequence shown here is derived from an EMBL/GenBank/DDBJ whole genome shotgun (WGS) entry which is preliminary data.</text>
</comment>
<accession>A0ABU7UI43</accession>
<keyword evidence="8 10" id="KW-0472">Membrane</keyword>
<evidence type="ECO:0000259" key="11">
    <source>
        <dbReference type="Pfam" id="PF13953"/>
    </source>
</evidence>
<dbReference type="Gene3D" id="2.60.40.3110">
    <property type="match status" value="1"/>
</dbReference>
<keyword evidence="10" id="KW-1133">Transmembrane helix</keyword>
<sequence length="912" mass="97997">MYDKPNTETVKQMHLVHFKKTVASVYITVMVSSLLVFCVFQVRAENIWFNPSLLEVGDSTVDEKTVQRLAEGKLLPGSYLVDIYVNNMFIGKQDTVLTSDGPDESLTPSWSVNTLLGIGIKEDVLSENPQINMSSEVRDRTVPGILNSLPGTHSRLDLGKQRLDVTIPSIFMNRNLAGATPPHLWEDGLSAGVVGYNFSASKTNSQSSSSVDNDSAFLSVNNKINLGPWRANNFSTWSYNTLAKSNDAQGKNERRVTQNWHAINTWIERPLPAVKGLLSIGDSYTSADVFNSVQFRGIQLASDTEMYPDILRTFAPVIRGTATSNARVTVRQNGSLVYETTVPPGQFAINDLSVSSLSGELYVTVQEADGSIHTFVQGSSSQAIMQREGQLRYAMTAAKLRNSGANTREPEFLQVTGIYGLPYDITVYGGALGSEDYQAASFGLGSVLGLAGALSTDVTVARANIFDAYTTGQTTNSTGQSWRLRYSKAVAETGTSLALAASRYSTDGYYSFSDANMLADASGFTTTFTPEGIITHALTTARARQEMQLDLSQSLGNSLGSLGVNATRKTFWDIAGQQESVSANWNFTLKDVGIGMIWQRTRWPESHRKDDSMVSMMVTVPLSRWLYGAYNRNSLYATSSLSQNQDALKTFSNGVSGTMLDDNRLALNARQTTVHGGDASFSRSSKDLSAAYSGRAAIISGGYSQTSEARQLNLGLQGAIVATKYGVTAGQNPGQTIGLIHVPDAAGIRVKSGTGIATDSWGNALVSAQPYRRNRYDLDVLSAAQNVTLTDTSVEVIPSRGAVVAAVYNTTVGHQVLMTLTRSGRPVPFGSVVTIVSGKGDMNESLAHSVPGGVVGDGGQAWLTGMPERGTLKVTWDEGTTGSCLIDFALSPGSILTAENQNLPVQAKGECP</sequence>
<keyword evidence="14" id="KW-1185">Reference proteome</keyword>
<dbReference type="Pfam" id="PF13954">
    <property type="entry name" value="PapC_N"/>
    <property type="match status" value="1"/>
</dbReference>
<evidence type="ECO:0000256" key="5">
    <source>
        <dbReference type="ARBA" id="ARBA00022558"/>
    </source>
</evidence>
<evidence type="ECO:0000313" key="13">
    <source>
        <dbReference type="EMBL" id="MEE9686103.1"/>
    </source>
</evidence>
<keyword evidence="5" id="KW-1029">Fimbrium biogenesis</keyword>
<proteinExistence type="inferred from homology"/>
<dbReference type="InterPro" id="IPR037224">
    <property type="entry name" value="PapC_N_sf"/>
</dbReference>
<reference evidence="13 14" key="1">
    <citation type="submission" date="2023-10" db="EMBL/GenBank/DDBJ databases">
        <title>Wastewater isolates of ESBL- and carbapenemase-producing Gram-negative bacteria from New Zealand.</title>
        <authorList>
            <person name="Straub C."/>
            <person name="Weaver L."/>
            <person name="Cornelius A."/>
            <person name="Mcgill E."/>
            <person name="Dyet K."/>
            <person name="White L."/>
            <person name="Pattis I."/>
        </authorList>
    </citation>
    <scope>NUCLEOTIDE SEQUENCE [LARGE SCALE GENOMIC DNA]</scope>
    <source>
        <strain evidence="13 14">ESBL35</strain>
    </source>
</reference>
<dbReference type="InterPro" id="IPR025885">
    <property type="entry name" value="PapC_N"/>
</dbReference>
<keyword evidence="4" id="KW-1134">Transmembrane beta strand</keyword>
<evidence type="ECO:0000313" key="14">
    <source>
        <dbReference type="Proteomes" id="UP001335910"/>
    </source>
</evidence>
<feature type="transmembrane region" description="Helical" evidence="10">
    <location>
        <begin position="21"/>
        <end position="42"/>
    </location>
</feature>
<keyword evidence="6 10" id="KW-0812">Transmembrane</keyword>
<gene>
    <name evidence="13" type="ORF">V4839_21935</name>
</gene>
<protein>
    <submittedName>
        <fullName evidence="13">Fimbria/pilus outer membrane usher protein</fullName>
    </submittedName>
</protein>
<dbReference type="RefSeq" id="WP_331391009.1">
    <property type="nucleotide sequence ID" value="NZ_JAZKLB010000002.1"/>
</dbReference>
<dbReference type="Proteomes" id="UP001335910">
    <property type="component" value="Unassembled WGS sequence"/>
</dbReference>
<evidence type="ECO:0000256" key="7">
    <source>
        <dbReference type="ARBA" id="ARBA00022729"/>
    </source>
</evidence>
<evidence type="ECO:0000256" key="10">
    <source>
        <dbReference type="SAM" id="Phobius"/>
    </source>
</evidence>
<dbReference type="Gene3D" id="3.10.20.410">
    <property type="match status" value="1"/>
</dbReference>
<organism evidence="13 14">
    <name type="scientific">Lelliottia amnigena</name>
    <name type="common">Enterobacter amnigenus</name>
    <dbReference type="NCBI Taxonomy" id="61646"/>
    <lineage>
        <taxon>Bacteria</taxon>
        <taxon>Pseudomonadati</taxon>
        <taxon>Pseudomonadota</taxon>
        <taxon>Gammaproteobacteria</taxon>
        <taxon>Enterobacterales</taxon>
        <taxon>Enterobacteriaceae</taxon>
        <taxon>Lelliottia</taxon>
    </lineage>
</organism>
<dbReference type="EMBL" id="JAZKLI010000002">
    <property type="protein sequence ID" value="MEE9686103.1"/>
    <property type="molecule type" value="Genomic_DNA"/>
</dbReference>
<feature type="domain" description="PapC N-terminal" evidence="12">
    <location>
        <begin position="49"/>
        <end position="200"/>
    </location>
</feature>
<keyword evidence="9" id="KW-0998">Cell outer membrane</keyword>
<dbReference type="Pfam" id="PF13953">
    <property type="entry name" value="PapC_C"/>
    <property type="match status" value="1"/>
</dbReference>
<evidence type="ECO:0000256" key="9">
    <source>
        <dbReference type="ARBA" id="ARBA00023237"/>
    </source>
</evidence>
<keyword evidence="7" id="KW-0732">Signal</keyword>
<evidence type="ECO:0000259" key="12">
    <source>
        <dbReference type="Pfam" id="PF13954"/>
    </source>
</evidence>
<dbReference type="Pfam" id="PF00577">
    <property type="entry name" value="Usher"/>
    <property type="match status" value="1"/>
</dbReference>
<feature type="domain" description="PapC-like C-terminal" evidence="11">
    <location>
        <begin position="817"/>
        <end position="891"/>
    </location>
</feature>
<evidence type="ECO:0000256" key="6">
    <source>
        <dbReference type="ARBA" id="ARBA00022692"/>
    </source>
</evidence>
<comment type="similarity">
    <text evidence="2">Belongs to the fimbrial export usher family.</text>
</comment>
<dbReference type="InterPro" id="IPR043142">
    <property type="entry name" value="PapC-like_C_sf"/>
</dbReference>
<dbReference type="Gene3D" id="2.60.40.2610">
    <property type="entry name" value="Outer membrane usher protein FimD, plug domain"/>
    <property type="match status" value="1"/>
</dbReference>
<evidence type="ECO:0000256" key="1">
    <source>
        <dbReference type="ARBA" id="ARBA00004571"/>
    </source>
</evidence>
<evidence type="ECO:0000256" key="4">
    <source>
        <dbReference type="ARBA" id="ARBA00022452"/>
    </source>
</evidence>
<evidence type="ECO:0000256" key="8">
    <source>
        <dbReference type="ARBA" id="ARBA00023136"/>
    </source>
</evidence>
<comment type="subcellular location">
    <subcellularLocation>
        <location evidence="1">Cell outer membrane</location>
        <topology evidence="1">Multi-pass membrane protein</topology>
    </subcellularLocation>
</comment>
<dbReference type="InterPro" id="IPR000015">
    <property type="entry name" value="Fimb_usher"/>
</dbReference>
<dbReference type="InterPro" id="IPR025949">
    <property type="entry name" value="PapC-like_C"/>
</dbReference>